<dbReference type="AlphaFoldDB" id="A0A0A1TWV4"/>
<dbReference type="PANTHER" id="PTHR45661">
    <property type="entry name" value="SURFACE ANTIGEN"/>
    <property type="match status" value="1"/>
</dbReference>
<dbReference type="Proteomes" id="UP000014680">
    <property type="component" value="Unassembled WGS sequence"/>
</dbReference>
<dbReference type="OrthoDB" id="27520at2759"/>
<dbReference type="SUPFAM" id="SSF52058">
    <property type="entry name" value="L domain-like"/>
    <property type="match status" value="2"/>
</dbReference>
<evidence type="ECO:0000313" key="2">
    <source>
        <dbReference type="Proteomes" id="UP000014680"/>
    </source>
</evidence>
<gene>
    <name evidence="1" type="ORF">EIN_281210</name>
</gene>
<reference evidence="1 2" key="1">
    <citation type="submission" date="2012-10" db="EMBL/GenBank/DDBJ databases">
        <authorList>
            <person name="Zafar N."/>
            <person name="Inman J."/>
            <person name="Hall N."/>
            <person name="Lorenzi H."/>
            <person name="Caler E."/>
        </authorList>
    </citation>
    <scope>NUCLEOTIDE SEQUENCE [LARGE SCALE GENOMIC DNA]</scope>
    <source>
        <strain evidence="1 2">IP1</strain>
    </source>
</reference>
<dbReference type="EMBL" id="KB207030">
    <property type="protein sequence ID" value="ELP85760.1"/>
    <property type="molecule type" value="Genomic_DNA"/>
</dbReference>
<dbReference type="KEGG" id="eiv:EIN_281210"/>
<sequence length="1108" mass="128371">MSKRVDVYSIQIVVTYLKKYEDFINIILVCKKFEYILDRIRMNPVQITPKTKNLFKFIQTQQFFSPFDMKLNTEKSLFNYPKSAKECLIEMNNFNVCPLSVYTTDDRTYFENKIPDFVRKIGEQFYEGSQVVSIKLPPSVIEIGNFAFSDCSHLSSIELPSNLMRLGIYLFYGCSRVKEIHLPKLVEVIPDSCFSNCSSLTSVDFGTNMTLIGRKAFRMCAFKNFTVEKNVFIDESVFVHNTLTKITFCGKKCIPQKTCRSCKNLEEVVMDNTVEIIADSAFSECTSLKKITLSSNLEMICKCAFFNCNKLSQFEVPQKVRFVGSFAFENCEQLEELNFNENVVFEIGGCFGQCISLTKLDVPIDYMKHLYNVTESEKMILERLHIKVSNMMKKEEVNENVFKLDNYNEIDNDVCVNSDYIHLGDLDVFDTNSNYTSDHLTVYIPSTVVNFRIKVYDSDNLIEKIVIPENALLINESKFCIDNAKCVQLPDTITFIPDDYFSSSKLENFVVPRNVREIGTKAFFDSKYLTSLYIPKSVTKIGKNFVSKCSNLKSIVFEDGRNVDINKETENQYVLHHVTPDIKELNYYVEFPLETTKIEVPSSVTKISGLFFNKYKNLCEVVFPPTIKIFEQSIFYNCHKLTKISFTECKNTLNNLENNKNDINTFKTFFFDSVIVDYKFYLQMNALGYTFHNVDYTQQNLYEFGDKADFSVIKTINHEDKNLLMKNTHYWKTQFDLNDTFTEKFEMPSQIETLEYCKLASYNLREVDVSLVTKKINKLCFNNTHFLQKVTFSNTLEEIDEKVFFNCFSLKSVTLPQSLKKVGKQCFANCYSLESVFCESKEVLYDSQCFMNCFNLKFISKVKHLKSGVFWCCNSFVMFDNFGDIECIPHCTFMKCYNLKKMIFPTTLKTIGKFAFKNCYSLESLTFPKSLENVEDGCFMNCSNLKRVNFKNNKITFGSDVFEGCASLSLILFNEEQTTYYNGEVSYTLYKQFKQKQMICDNVKVKFNDLKMFGIDILKDEKVHRIDEGAFFNNTTITEIEIPNNITKIGDFCFACATRLETVMLPLSITELSPFCFDNCVSLETINLENITKIGMGCFDNTKFEKIL</sequence>
<dbReference type="RefSeq" id="XP_004185106.1">
    <property type="nucleotide sequence ID" value="XM_004185058.1"/>
</dbReference>
<name>A0A0A1TWV4_ENTIV</name>
<proteinExistence type="predicted"/>
<evidence type="ECO:0000313" key="1">
    <source>
        <dbReference type="EMBL" id="ELP85760.1"/>
    </source>
</evidence>
<evidence type="ECO:0008006" key="3">
    <source>
        <dbReference type="Google" id="ProtNLM"/>
    </source>
</evidence>
<dbReference type="InterPro" id="IPR032675">
    <property type="entry name" value="LRR_dom_sf"/>
</dbReference>
<protein>
    <recommendedName>
        <fullName evidence="3">Leucine rich repeat containing protein BspA family protein</fullName>
    </recommendedName>
</protein>
<dbReference type="InterPro" id="IPR026906">
    <property type="entry name" value="LRR_5"/>
</dbReference>
<dbReference type="Pfam" id="PF13306">
    <property type="entry name" value="LRR_5"/>
    <property type="match status" value="7"/>
</dbReference>
<dbReference type="Gene3D" id="3.80.10.10">
    <property type="entry name" value="Ribonuclease Inhibitor"/>
    <property type="match status" value="5"/>
</dbReference>
<dbReference type="GeneID" id="14884827"/>
<organism evidence="1 2">
    <name type="scientific">Entamoeba invadens IP1</name>
    <dbReference type="NCBI Taxonomy" id="370355"/>
    <lineage>
        <taxon>Eukaryota</taxon>
        <taxon>Amoebozoa</taxon>
        <taxon>Evosea</taxon>
        <taxon>Archamoebae</taxon>
        <taxon>Mastigamoebida</taxon>
        <taxon>Entamoebidae</taxon>
        <taxon>Entamoeba</taxon>
    </lineage>
</organism>
<dbReference type="VEuPathDB" id="AmoebaDB:EIN_281210"/>
<dbReference type="PANTHER" id="PTHR45661:SF3">
    <property type="entry name" value="IG-LIKE DOMAIN-CONTAINING PROTEIN"/>
    <property type="match status" value="1"/>
</dbReference>
<keyword evidence="2" id="KW-1185">Reference proteome</keyword>
<accession>A0A0A1TWV4</accession>
<dbReference type="InterPro" id="IPR053139">
    <property type="entry name" value="Surface_bspA-like"/>
</dbReference>